<dbReference type="Proteomes" id="UP001157017">
    <property type="component" value="Unassembled WGS sequence"/>
</dbReference>
<dbReference type="EMBL" id="BSUZ01000001">
    <property type="protein sequence ID" value="GMA86949.1"/>
    <property type="molecule type" value="Genomic_DNA"/>
</dbReference>
<feature type="region of interest" description="Disordered" evidence="1">
    <location>
        <begin position="75"/>
        <end position="120"/>
    </location>
</feature>
<comment type="caution">
    <text evidence="2">The sequence shown here is derived from an EMBL/GenBank/DDBJ whole genome shotgun (WGS) entry which is preliminary data.</text>
</comment>
<evidence type="ECO:0000313" key="2">
    <source>
        <dbReference type="EMBL" id="GMA86949.1"/>
    </source>
</evidence>
<evidence type="ECO:0000256" key="1">
    <source>
        <dbReference type="SAM" id="MobiDB-lite"/>
    </source>
</evidence>
<feature type="compositionally biased region" description="Basic and acidic residues" evidence="1">
    <location>
        <begin position="1"/>
        <end position="15"/>
    </location>
</feature>
<sequence>MRTDASSARRLEVAGRDLTQPVTHLHVEPERGGERSRGLLRAHQRGRVDRLDGLVGQAGGHPLRLLTAEVGEVGSGHRGVEQPLDVGRGLPVPDEDQAHRPIVPADRPRGPPGPAPRAQRGVVARFTRARVCPLSRAWVPLIAR</sequence>
<name>A0ABQ6JHV4_9ACTN</name>
<reference evidence="3" key="1">
    <citation type="journal article" date="2019" name="Int. J. Syst. Evol. Microbiol.">
        <title>The Global Catalogue of Microorganisms (GCM) 10K type strain sequencing project: providing services to taxonomists for standard genome sequencing and annotation.</title>
        <authorList>
            <consortium name="The Broad Institute Genomics Platform"/>
            <consortium name="The Broad Institute Genome Sequencing Center for Infectious Disease"/>
            <person name="Wu L."/>
            <person name="Ma J."/>
        </authorList>
    </citation>
    <scope>NUCLEOTIDE SEQUENCE [LARGE SCALE GENOMIC DNA]</scope>
    <source>
        <strain evidence="3">NBRC 108730</strain>
    </source>
</reference>
<protein>
    <submittedName>
        <fullName evidence="2">Uncharacterized protein</fullName>
    </submittedName>
</protein>
<keyword evidence="3" id="KW-1185">Reference proteome</keyword>
<evidence type="ECO:0000313" key="3">
    <source>
        <dbReference type="Proteomes" id="UP001157017"/>
    </source>
</evidence>
<organism evidence="2 3">
    <name type="scientific">Angustibacter aerolatus</name>
    <dbReference type="NCBI Taxonomy" id="1162965"/>
    <lineage>
        <taxon>Bacteria</taxon>
        <taxon>Bacillati</taxon>
        <taxon>Actinomycetota</taxon>
        <taxon>Actinomycetes</taxon>
        <taxon>Kineosporiales</taxon>
        <taxon>Kineosporiaceae</taxon>
    </lineage>
</organism>
<gene>
    <name evidence="2" type="ORF">GCM10025868_21990</name>
</gene>
<feature type="region of interest" description="Disordered" evidence="1">
    <location>
        <begin position="1"/>
        <end position="20"/>
    </location>
</feature>
<accession>A0ABQ6JHV4</accession>
<proteinExistence type="predicted"/>